<dbReference type="OrthoDB" id="6435517at2759"/>
<accession>A0A4Y2WBK6</accession>
<keyword evidence="2" id="KW-1185">Reference proteome</keyword>
<protein>
    <submittedName>
        <fullName evidence="1">Uncharacterized protein</fullName>
    </submittedName>
</protein>
<gene>
    <name evidence="1" type="ORF">AVEN_114570_1</name>
</gene>
<comment type="caution">
    <text evidence="1">The sequence shown here is derived from an EMBL/GenBank/DDBJ whole genome shotgun (WGS) entry which is preliminary data.</text>
</comment>
<evidence type="ECO:0000313" key="2">
    <source>
        <dbReference type="Proteomes" id="UP000499080"/>
    </source>
</evidence>
<dbReference type="PANTHER" id="PTHR45749:SF23">
    <property type="entry name" value="ZINC FINGER MYM-TYPE PROTEIN 1-LIKE"/>
    <property type="match status" value="1"/>
</dbReference>
<dbReference type="EMBL" id="BGPR01058102">
    <property type="protein sequence ID" value="GBO34311.1"/>
    <property type="molecule type" value="Genomic_DNA"/>
</dbReference>
<proteinExistence type="predicted"/>
<evidence type="ECO:0000313" key="1">
    <source>
        <dbReference type="EMBL" id="GBO34311.1"/>
    </source>
</evidence>
<name>A0A4Y2WBK6_ARAVE</name>
<organism evidence="1 2">
    <name type="scientific">Araneus ventricosus</name>
    <name type="common">Orbweaver spider</name>
    <name type="synonym">Epeira ventricosa</name>
    <dbReference type="NCBI Taxonomy" id="182803"/>
    <lineage>
        <taxon>Eukaryota</taxon>
        <taxon>Metazoa</taxon>
        <taxon>Ecdysozoa</taxon>
        <taxon>Arthropoda</taxon>
        <taxon>Chelicerata</taxon>
        <taxon>Arachnida</taxon>
        <taxon>Araneae</taxon>
        <taxon>Araneomorphae</taxon>
        <taxon>Entelegynae</taxon>
        <taxon>Araneoidea</taxon>
        <taxon>Araneidae</taxon>
        <taxon>Araneus</taxon>
    </lineage>
</organism>
<reference evidence="1 2" key="1">
    <citation type="journal article" date="2019" name="Sci. Rep.">
        <title>Orb-weaving spider Araneus ventricosus genome elucidates the spidroin gene catalogue.</title>
        <authorList>
            <person name="Kono N."/>
            <person name="Nakamura H."/>
            <person name="Ohtoshi R."/>
            <person name="Moran D.A.P."/>
            <person name="Shinohara A."/>
            <person name="Yoshida Y."/>
            <person name="Fujiwara M."/>
            <person name="Mori M."/>
            <person name="Tomita M."/>
            <person name="Arakawa K."/>
        </authorList>
    </citation>
    <scope>NUCLEOTIDE SEQUENCE [LARGE SCALE GENOMIC DNA]</scope>
</reference>
<dbReference type="PANTHER" id="PTHR45749">
    <property type="match status" value="1"/>
</dbReference>
<dbReference type="AlphaFoldDB" id="A0A4Y2WBK6"/>
<sequence length="266" mass="31650">MNKLVNEPDLSNTYRDGRKLSKDWFHKVLPNGEKIYQLWLMLGKSVNSLYCLPFKLFAHTQTESKSSLVRREGFTNWKKVGERLSEHEDLLNHKNCFCSWKNLEASLRKIEIDKDLQDEIEKEESHWKAVLQSIADVILLLVEQGSPLRGSKETLDFSYPRCGKFLNTIELVSRYHPPLREHILRHRKGQVTYFLAKIQNKFLEIISNKIREQIMEEVKKAKYYVVMFDYPPDVSHLEQMSQVLRYVRVVVNVPEITERFRLFYRE</sequence>
<dbReference type="Proteomes" id="UP000499080">
    <property type="component" value="Unassembled WGS sequence"/>
</dbReference>